<name>F0SK42_RUBBR</name>
<comment type="pathway">
    <text evidence="9">Isoprenoid biosynthesis; isopentenyl diphosphate biosynthesis via DXP pathway; isopentenyl diphosphate from 1-deoxy-D-xylulose 5-phosphate: step 3/6.</text>
</comment>
<dbReference type="GO" id="GO:0016114">
    <property type="term" value="P:terpenoid biosynthetic process"/>
    <property type="evidence" value="ECO:0007669"/>
    <property type="project" value="UniProtKB-UniRule"/>
</dbReference>
<dbReference type="EC" id="2.7.1.148" evidence="2 9"/>
<feature type="domain" description="GHMP kinase N-terminal" evidence="10">
    <location>
        <begin position="80"/>
        <end position="157"/>
    </location>
</feature>
<dbReference type="InterPro" id="IPR014721">
    <property type="entry name" value="Ribsml_uS5_D2-typ_fold_subgr"/>
</dbReference>
<dbReference type="InterPro" id="IPR013750">
    <property type="entry name" value="GHMP_kinase_C_dom"/>
</dbReference>
<organism evidence="12 13">
    <name type="scientific">Rubinisphaera brasiliensis (strain ATCC 49424 / DSM 5305 / JCM 21570 / IAM 15109 / NBRC 103401 / IFAM 1448)</name>
    <name type="common">Planctomyces brasiliensis</name>
    <dbReference type="NCBI Taxonomy" id="756272"/>
    <lineage>
        <taxon>Bacteria</taxon>
        <taxon>Pseudomonadati</taxon>
        <taxon>Planctomycetota</taxon>
        <taxon>Planctomycetia</taxon>
        <taxon>Planctomycetales</taxon>
        <taxon>Planctomycetaceae</taxon>
        <taxon>Rubinisphaera</taxon>
    </lineage>
</organism>
<dbReference type="GO" id="GO:0019288">
    <property type="term" value="P:isopentenyl diphosphate biosynthetic process, methylerythritol 4-phosphate pathway"/>
    <property type="evidence" value="ECO:0007669"/>
    <property type="project" value="UniProtKB-UniRule"/>
</dbReference>
<dbReference type="PANTHER" id="PTHR43527:SF2">
    <property type="entry name" value="4-DIPHOSPHOCYTIDYL-2-C-METHYL-D-ERYTHRITOL KINASE, CHLOROPLASTIC"/>
    <property type="match status" value="1"/>
</dbReference>
<keyword evidence="6 9" id="KW-0418">Kinase</keyword>
<feature type="active site" evidence="9">
    <location>
        <position position="16"/>
    </location>
</feature>
<dbReference type="SUPFAM" id="SSF54211">
    <property type="entry name" value="Ribosomal protein S5 domain 2-like"/>
    <property type="match status" value="1"/>
</dbReference>
<dbReference type="Gene3D" id="3.30.230.10">
    <property type="match status" value="1"/>
</dbReference>
<dbReference type="EMBL" id="CP002546">
    <property type="protein sequence ID" value="ADY59769.1"/>
    <property type="molecule type" value="Genomic_DNA"/>
</dbReference>
<feature type="domain" description="GHMP kinase C-terminal" evidence="11">
    <location>
        <begin position="228"/>
        <end position="282"/>
    </location>
</feature>
<feature type="active site" evidence="9">
    <location>
        <position position="150"/>
    </location>
</feature>
<dbReference type="HOGENOM" id="CLU_053057_1_1_0"/>
<evidence type="ECO:0000259" key="11">
    <source>
        <dbReference type="Pfam" id="PF08544"/>
    </source>
</evidence>
<dbReference type="AlphaFoldDB" id="F0SK42"/>
<dbReference type="Gene3D" id="3.30.70.890">
    <property type="entry name" value="GHMP kinase, C-terminal domain"/>
    <property type="match status" value="1"/>
</dbReference>
<dbReference type="Proteomes" id="UP000006860">
    <property type="component" value="Chromosome"/>
</dbReference>
<evidence type="ECO:0000256" key="1">
    <source>
        <dbReference type="ARBA" id="ARBA00009684"/>
    </source>
</evidence>
<keyword evidence="9" id="KW-0414">Isoprene biosynthesis</keyword>
<dbReference type="NCBIfam" id="TIGR00154">
    <property type="entry name" value="ispE"/>
    <property type="match status" value="1"/>
</dbReference>
<dbReference type="RefSeq" id="WP_013628493.1">
    <property type="nucleotide sequence ID" value="NC_015174.1"/>
</dbReference>
<sequence>MSGATSNELVLHAPAKLNLFLKVLGKREDGFHEIDTIMQQIDLHDTLRFRLRDDGQIRLQIRYTNRSQATADPLPTDESNLVVKAARLLQQLCEVPFGADIELWKRIPSQAGLGGGSADAGATLRGLNRLWNAGLDQHTLIELAAQLGSDIPFFAAGHSLARCQGRGEIMTPARSRPISFVIVKPQTGLSTAAVYSGCSSSSFPQSGKDVINALHEPNPAGLKYCVRNGLEQPARQLNATVERLLTLMEQQPFLSTMLCGSGSACFGICHSRKQSLQLARRLQGLTAEDVFVARSRV</sequence>
<protein>
    <recommendedName>
        <fullName evidence="3 9">4-diphosphocytidyl-2-C-methyl-D-erythritol kinase</fullName>
        <shortName evidence="9">CMK</shortName>
        <ecNumber evidence="2 9">2.7.1.148</ecNumber>
    </recommendedName>
    <alternativeName>
        <fullName evidence="8 9">4-(cytidine-5'-diphospho)-2-C-methyl-D-erythritol kinase</fullName>
    </alternativeName>
</protein>
<dbReference type="OrthoDB" id="9809438at2"/>
<evidence type="ECO:0000256" key="8">
    <source>
        <dbReference type="ARBA" id="ARBA00032554"/>
    </source>
</evidence>
<dbReference type="GO" id="GO:0005524">
    <property type="term" value="F:ATP binding"/>
    <property type="evidence" value="ECO:0007669"/>
    <property type="project" value="UniProtKB-UniRule"/>
</dbReference>
<proteinExistence type="inferred from homology"/>
<dbReference type="STRING" id="756272.Plabr_2166"/>
<dbReference type="eggNOG" id="COG1947">
    <property type="taxonomic scope" value="Bacteria"/>
</dbReference>
<gene>
    <name evidence="9" type="primary">ispE</name>
    <name evidence="12" type="ordered locus">Plabr_2166</name>
</gene>
<dbReference type="Pfam" id="PF00288">
    <property type="entry name" value="GHMP_kinases_N"/>
    <property type="match status" value="1"/>
</dbReference>
<dbReference type="PIRSF" id="PIRSF010376">
    <property type="entry name" value="IspE"/>
    <property type="match status" value="1"/>
</dbReference>
<dbReference type="SUPFAM" id="SSF55060">
    <property type="entry name" value="GHMP Kinase, C-terminal domain"/>
    <property type="match status" value="1"/>
</dbReference>
<evidence type="ECO:0000256" key="7">
    <source>
        <dbReference type="ARBA" id="ARBA00022840"/>
    </source>
</evidence>
<keyword evidence="5 9" id="KW-0547">Nucleotide-binding</keyword>
<comment type="catalytic activity">
    <reaction evidence="9">
        <text>4-CDP-2-C-methyl-D-erythritol + ATP = 4-CDP-2-C-methyl-D-erythritol 2-phosphate + ADP + H(+)</text>
        <dbReference type="Rhea" id="RHEA:18437"/>
        <dbReference type="ChEBI" id="CHEBI:15378"/>
        <dbReference type="ChEBI" id="CHEBI:30616"/>
        <dbReference type="ChEBI" id="CHEBI:57823"/>
        <dbReference type="ChEBI" id="CHEBI:57919"/>
        <dbReference type="ChEBI" id="CHEBI:456216"/>
        <dbReference type="EC" id="2.7.1.148"/>
    </reaction>
</comment>
<keyword evidence="13" id="KW-1185">Reference proteome</keyword>
<evidence type="ECO:0000313" key="13">
    <source>
        <dbReference type="Proteomes" id="UP000006860"/>
    </source>
</evidence>
<evidence type="ECO:0000256" key="6">
    <source>
        <dbReference type="ARBA" id="ARBA00022777"/>
    </source>
</evidence>
<evidence type="ECO:0000256" key="4">
    <source>
        <dbReference type="ARBA" id="ARBA00022679"/>
    </source>
</evidence>
<accession>F0SK42</accession>
<dbReference type="InterPro" id="IPR036554">
    <property type="entry name" value="GHMP_kinase_C_sf"/>
</dbReference>
<dbReference type="InterPro" id="IPR006204">
    <property type="entry name" value="GHMP_kinase_N_dom"/>
</dbReference>
<keyword evidence="4 9" id="KW-0808">Transferase</keyword>
<evidence type="ECO:0000256" key="9">
    <source>
        <dbReference type="HAMAP-Rule" id="MF_00061"/>
    </source>
</evidence>
<reference evidence="13" key="1">
    <citation type="submission" date="2011-02" db="EMBL/GenBank/DDBJ databases">
        <title>The complete genome of Planctomyces brasiliensis DSM 5305.</title>
        <authorList>
            <person name="Lucas S."/>
            <person name="Copeland A."/>
            <person name="Lapidus A."/>
            <person name="Bruce D."/>
            <person name="Goodwin L."/>
            <person name="Pitluck S."/>
            <person name="Kyrpides N."/>
            <person name="Mavromatis K."/>
            <person name="Pagani I."/>
            <person name="Ivanova N."/>
            <person name="Ovchinnikova G."/>
            <person name="Lu M."/>
            <person name="Detter J.C."/>
            <person name="Han C."/>
            <person name="Land M."/>
            <person name="Hauser L."/>
            <person name="Markowitz V."/>
            <person name="Cheng J.-F."/>
            <person name="Hugenholtz P."/>
            <person name="Woyke T."/>
            <person name="Wu D."/>
            <person name="Tindall B."/>
            <person name="Pomrenke H.G."/>
            <person name="Brambilla E."/>
            <person name="Klenk H.-P."/>
            <person name="Eisen J.A."/>
        </authorList>
    </citation>
    <scope>NUCLEOTIDE SEQUENCE [LARGE SCALE GENOMIC DNA]</scope>
    <source>
        <strain evidence="13">ATCC 49424 / DSM 5305 / JCM 21570 / NBRC 103401 / IFAM 1448</strain>
    </source>
</reference>
<dbReference type="UniPathway" id="UPA00056">
    <property type="reaction ID" value="UER00094"/>
</dbReference>
<dbReference type="Pfam" id="PF08544">
    <property type="entry name" value="GHMP_kinases_C"/>
    <property type="match status" value="1"/>
</dbReference>
<evidence type="ECO:0000256" key="5">
    <source>
        <dbReference type="ARBA" id="ARBA00022741"/>
    </source>
</evidence>
<dbReference type="PANTHER" id="PTHR43527">
    <property type="entry name" value="4-DIPHOSPHOCYTIDYL-2-C-METHYL-D-ERYTHRITOL KINASE, CHLOROPLASTIC"/>
    <property type="match status" value="1"/>
</dbReference>
<dbReference type="GO" id="GO:0050515">
    <property type="term" value="F:4-(cytidine 5'-diphospho)-2-C-methyl-D-erythritol kinase activity"/>
    <property type="evidence" value="ECO:0007669"/>
    <property type="project" value="UniProtKB-UniRule"/>
</dbReference>
<comment type="function">
    <text evidence="9">Catalyzes the phosphorylation of the position 2 hydroxy group of 4-diphosphocytidyl-2C-methyl-D-erythritol.</text>
</comment>
<keyword evidence="7 9" id="KW-0067">ATP-binding</keyword>
<dbReference type="InterPro" id="IPR004424">
    <property type="entry name" value="IspE"/>
</dbReference>
<dbReference type="KEGG" id="pbs:Plabr_2166"/>
<comment type="similarity">
    <text evidence="1 9">Belongs to the GHMP kinase family. IspE subfamily.</text>
</comment>
<dbReference type="HAMAP" id="MF_00061">
    <property type="entry name" value="IspE"/>
    <property type="match status" value="1"/>
</dbReference>
<evidence type="ECO:0000256" key="3">
    <source>
        <dbReference type="ARBA" id="ARBA00017473"/>
    </source>
</evidence>
<feature type="binding site" evidence="9">
    <location>
        <begin position="108"/>
        <end position="118"/>
    </location>
    <ligand>
        <name>ATP</name>
        <dbReference type="ChEBI" id="CHEBI:30616"/>
    </ligand>
</feature>
<dbReference type="InterPro" id="IPR020568">
    <property type="entry name" value="Ribosomal_Su5_D2-typ_SF"/>
</dbReference>
<evidence type="ECO:0000313" key="12">
    <source>
        <dbReference type="EMBL" id="ADY59769.1"/>
    </source>
</evidence>
<evidence type="ECO:0000259" key="10">
    <source>
        <dbReference type="Pfam" id="PF00288"/>
    </source>
</evidence>
<evidence type="ECO:0000256" key="2">
    <source>
        <dbReference type="ARBA" id="ARBA00012052"/>
    </source>
</evidence>